<accession>A0A834TRV6</accession>
<gene>
    <name evidence="4" type="ORF">G2W53_016579</name>
</gene>
<sequence length="563" mass="63867">MEEKVGGKRLGDGESNLLDEFERKAFEAHLNRAMLSRTLSLSHLEPRLALVGPGPGPGCGGFHNVLNKMLDPILATLLPTSMASPSFLPSQVFQSPLQSASLKSPLLIKCNTRSNYEADSTSIRAGNHFSLYTSNPSQTTLNLDDATLRTKQPSQLPFKWDLKHLRLKTLANRIRALSPNNRIKILQILQKDGQLQTTSDFNFLLMALLIAKEHDICFAVHNDLLPSYRVEPDCWTCSIMIRCCCERNHLDEAERVLNTMLENGFRPDVETSTILINSFCKRGRMKKALEIFQLVRGIGTKPTVQMYNCLLKGMCYVGKVEQAFEMLMNMKKKKKEDHWKPDIYSYTTVMDGLCKVGRSDEARELLNEAEVKMGLTPNVVTFNTLFQGYSREGRPLEGISVLKLMKERNCVPDYVSYSTLLHGLLKWNEIKQALRIYKEMERFGFEVDARMMGTLVRRLSRRSWKERGMLEDAYQVFEKMAKRDITIDERTHEVMIQALCAQGRADEAVSTLVLVCAKGRIPSRFCFDVVINELNAQGRLFCASNLFGSAMKLGVIPMEEPLV</sequence>
<evidence type="ECO:0000313" key="4">
    <source>
        <dbReference type="EMBL" id="KAF7825415.1"/>
    </source>
</evidence>
<dbReference type="PANTHER" id="PTHR47933">
    <property type="entry name" value="PENTATRICOPEPTIDE REPEAT-CONTAINING PROTEIN 1, MITOCHONDRIAL"/>
    <property type="match status" value="1"/>
</dbReference>
<dbReference type="PANTHER" id="PTHR47933:SF45">
    <property type="entry name" value="PENTACOTRIPEPTIDE-REPEAT REGION OF PRORP DOMAIN-CONTAINING PROTEIN"/>
    <property type="match status" value="1"/>
</dbReference>
<dbReference type="Pfam" id="PF01535">
    <property type="entry name" value="PPR"/>
    <property type="match status" value="1"/>
</dbReference>
<dbReference type="InterPro" id="IPR002885">
    <property type="entry name" value="PPR_rpt"/>
</dbReference>
<feature type="repeat" description="PPR" evidence="3">
    <location>
        <begin position="303"/>
        <end position="337"/>
    </location>
</feature>
<keyword evidence="2" id="KW-0677">Repeat</keyword>
<evidence type="ECO:0000256" key="1">
    <source>
        <dbReference type="ARBA" id="ARBA00007626"/>
    </source>
</evidence>
<feature type="repeat" description="PPR" evidence="3">
    <location>
        <begin position="342"/>
        <end position="377"/>
    </location>
</feature>
<feature type="repeat" description="PPR" evidence="3">
    <location>
        <begin position="268"/>
        <end position="302"/>
    </location>
</feature>
<evidence type="ECO:0000256" key="2">
    <source>
        <dbReference type="ARBA" id="ARBA00022737"/>
    </source>
</evidence>
<dbReference type="EMBL" id="JAAIUW010000006">
    <property type="protein sequence ID" value="KAF7825415.1"/>
    <property type="molecule type" value="Genomic_DNA"/>
</dbReference>
<comment type="similarity">
    <text evidence="1">Belongs to the PPR family. P subfamily.</text>
</comment>
<dbReference type="Pfam" id="PF13041">
    <property type="entry name" value="PPR_2"/>
    <property type="match status" value="2"/>
</dbReference>
<evidence type="ECO:0000256" key="3">
    <source>
        <dbReference type="PROSITE-ProRule" id="PRU00708"/>
    </source>
</evidence>
<dbReference type="PROSITE" id="PS51375">
    <property type="entry name" value="PPR"/>
    <property type="match status" value="7"/>
</dbReference>
<dbReference type="Gene3D" id="1.25.40.10">
    <property type="entry name" value="Tetratricopeptide repeat domain"/>
    <property type="match status" value="3"/>
</dbReference>
<proteinExistence type="inferred from homology"/>
<dbReference type="NCBIfam" id="TIGR00756">
    <property type="entry name" value="PPR"/>
    <property type="match status" value="6"/>
</dbReference>
<dbReference type="GO" id="GO:0003729">
    <property type="term" value="F:mRNA binding"/>
    <property type="evidence" value="ECO:0007669"/>
    <property type="project" value="TreeGrafter"/>
</dbReference>
<dbReference type="Proteomes" id="UP000634136">
    <property type="component" value="Unassembled WGS sequence"/>
</dbReference>
<protein>
    <submittedName>
        <fullName evidence="4">Pentatricopeptide repeat-containing protein</fullName>
    </submittedName>
</protein>
<dbReference type="OrthoDB" id="185373at2759"/>
<dbReference type="AlphaFoldDB" id="A0A834TRV6"/>
<comment type="caution">
    <text evidence="4">The sequence shown here is derived from an EMBL/GenBank/DDBJ whole genome shotgun (WGS) entry which is preliminary data.</text>
</comment>
<dbReference type="InterPro" id="IPR011990">
    <property type="entry name" value="TPR-like_helical_dom_sf"/>
</dbReference>
<feature type="repeat" description="PPR" evidence="3">
    <location>
        <begin position="378"/>
        <end position="412"/>
    </location>
</feature>
<dbReference type="InterPro" id="IPR051240">
    <property type="entry name" value="Mito_RNA-Proc/Resp"/>
</dbReference>
<name>A0A834TRV6_9FABA</name>
<feature type="repeat" description="PPR" evidence="3">
    <location>
        <begin position="488"/>
        <end position="522"/>
    </location>
</feature>
<organism evidence="4 5">
    <name type="scientific">Senna tora</name>
    <dbReference type="NCBI Taxonomy" id="362788"/>
    <lineage>
        <taxon>Eukaryota</taxon>
        <taxon>Viridiplantae</taxon>
        <taxon>Streptophyta</taxon>
        <taxon>Embryophyta</taxon>
        <taxon>Tracheophyta</taxon>
        <taxon>Spermatophyta</taxon>
        <taxon>Magnoliopsida</taxon>
        <taxon>eudicotyledons</taxon>
        <taxon>Gunneridae</taxon>
        <taxon>Pentapetalae</taxon>
        <taxon>rosids</taxon>
        <taxon>fabids</taxon>
        <taxon>Fabales</taxon>
        <taxon>Fabaceae</taxon>
        <taxon>Caesalpinioideae</taxon>
        <taxon>Cassia clade</taxon>
        <taxon>Senna</taxon>
    </lineage>
</organism>
<evidence type="ECO:0000313" key="5">
    <source>
        <dbReference type="Proteomes" id="UP000634136"/>
    </source>
</evidence>
<keyword evidence="5" id="KW-1185">Reference proteome</keyword>
<reference evidence="4" key="1">
    <citation type="submission" date="2020-09" db="EMBL/GenBank/DDBJ databases">
        <title>Genome-Enabled Discovery of Anthraquinone Biosynthesis in Senna tora.</title>
        <authorList>
            <person name="Kang S.-H."/>
            <person name="Pandey R.P."/>
            <person name="Lee C.-M."/>
            <person name="Sim J.-S."/>
            <person name="Jeong J.-T."/>
            <person name="Choi B.-S."/>
            <person name="Jung M."/>
            <person name="Ginzburg D."/>
            <person name="Zhao K."/>
            <person name="Won S.Y."/>
            <person name="Oh T.-J."/>
            <person name="Yu Y."/>
            <person name="Kim N.-H."/>
            <person name="Lee O.R."/>
            <person name="Lee T.-H."/>
            <person name="Bashyal P."/>
            <person name="Kim T.-S."/>
            <person name="Lee W.-H."/>
            <person name="Kawkins C."/>
            <person name="Kim C.-K."/>
            <person name="Kim J.S."/>
            <person name="Ahn B.O."/>
            <person name="Rhee S.Y."/>
            <person name="Sohng J.K."/>
        </authorList>
    </citation>
    <scope>NUCLEOTIDE SEQUENCE</scope>
    <source>
        <tissue evidence="4">Leaf</tissue>
    </source>
</reference>
<feature type="repeat" description="PPR" evidence="3">
    <location>
        <begin position="233"/>
        <end position="267"/>
    </location>
</feature>
<dbReference type="Pfam" id="PF12854">
    <property type="entry name" value="PPR_1"/>
    <property type="match status" value="2"/>
</dbReference>
<feature type="repeat" description="PPR" evidence="3">
    <location>
        <begin position="413"/>
        <end position="447"/>
    </location>
</feature>